<dbReference type="Gene3D" id="3.30.230.10">
    <property type="match status" value="1"/>
</dbReference>
<dbReference type="InterPro" id="IPR036554">
    <property type="entry name" value="GHMP_kinase_C_sf"/>
</dbReference>
<evidence type="ECO:0000256" key="3">
    <source>
        <dbReference type="ARBA" id="ARBA00022741"/>
    </source>
</evidence>
<keyword evidence="10" id="KW-1185">Reference proteome</keyword>
<protein>
    <submittedName>
        <fullName evidence="9">Galactokinase</fullName>
        <ecNumber evidence="9">2.7.1.6</ecNumber>
    </submittedName>
</protein>
<dbReference type="AlphaFoldDB" id="A0A023BD65"/>
<dbReference type="GO" id="GO:0006012">
    <property type="term" value="P:galactose metabolic process"/>
    <property type="evidence" value="ECO:0007669"/>
    <property type="project" value="InterPro"/>
</dbReference>
<dbReference type="InterPro" id="IPR006204">
    <property type="entry name" value="GHMP_kinase_N_dom"/>
</dbReference>
<dbReference type="Gene3D" id="1.20.1440.340">
    <property type="match status" value="1"/>
</dbReference>
<sequence length="483" mass="53893">MSTYKIIAPGRVNLIGEHVDHQNYPVFPCAIEQSIEVDVVKHPYVEGKEPALAIFHSNPDFDNITFQKREDIKMVEGKHQWYNYIIASYFGICEYLYNGHSIEKGQTIKRFEGLPKEYYEKIDPISPLNFAYKVTVGGQGVPVAAGLSSSSALTCAVSLAWDTGLSPAILATVSAHGEGYSGTAGGGMDQAAILLSESGKALKIDFHPLEVESVNLPKEISIVVANTGRVASKAVGYAKMYNKRVFELKCACYLILKKHGIELTHVQLIQNGLRDVLRMIKISEQDFLNKEMKECLKADFYTRADLEKLVPADVREFLLEKRVGQKVWEVNDDFHLLERVRHVLTENERVLEFVKICKELNHDQDTPPAVLKRLGQLLDGSFASLDGDFDCGCTELTQLVNICRNAGALGSRLTGAGWGGCTVSIVETPKLQDFLKKVEQDYYKPMISGEKKYDVPEQFIEMAKKDIKSVLFATKPSMSARKV</sequence>
<keyword evidence="3" id="KW-0547">Nucleotide-binding</keyword>
<keyword evidence="5" id="KW-0067">ATP-binding</keyword>
<dbReference type="Gene3D" id="3.30.70.3170">
    <property type="match status" value="1"/>
</dbReference>
<dbReference type="EC" id="2.7.1.6" evidence="9"/>
<dbReference type="PIRSF" id="PIRSF000530">
    <property type="entry name" value="Galactokinase"/>
    <property type="match status" value="1"/>
</dbReference>
<evidence type="ECO:0000259" key="7">
    <source>
        <dbReference type="Pfam" id="PF08544"/>
    </source>
</evidence>
<dbReference type="Pfam" id="PF08544">
    <property type="entry name" value="GHMP_kinases_C"/>
    <property type="match status" value="1"/>
</dbReference>
<dbReference type="OrthoDB" id="187738at2759"/>
<dbReference type="InterPro" id="IPR019539">
    <property type="entry name" value="GalKase_N"/>
</dbReference>
<dbReference type="InterPro" id="IPR013750">
    <property type="entry name" value="GHMP_kinase_C_dom"/>
</dbReference>
<dbReference type="RefSeq" id="XP_011128767.1">
    <property type="nucleotide sequence ID" value="XM_011130465.1"/>
</dbReference>
<feature type="domain" description="Galactokinase N-terminal" evidence="8">
    <location>
        <begin position="8"/>
        <end position="35"/>
    </location>
</feature>
<keyword evidence="2 9" id="KW-0808">Transferase</keyword>
<dbReference type="Pfam" id="PF00288">
    <property type="entry name" value="GHMP_kinases_N"/>
    <property type="match status" value="1"/>
</dbReference>
<feature type="domain" description="GHMP kinase C-terminal" evidence="7">
    <location>
        <begin position="372"/>
        <end position="438"/>
    </location>
</feature>
<dbReference type="InterPro" id="IPR020568">
    <property type="entry name" value="Ribosomal_Su5_D2-typ_SF"/>
</dbReference>
<reference evidence="9" key="1">
    <citation type="submission" date="2013-12" db="EMBL/GenBank/DDBJ databases">
        <authorList>
            <person name="Omoto C.K."/>
            <person name="Sibley D."/>
            <person name="Venepally P."/>
            <person name="Hadjithomas M."/>
            <person name="Karamycheva S."/>
            <person name="Brunk B."/>
            <person name="Roos D."/>
            <person name="Caler E."/>
            <person name="Lorenzi H."/>
        </authorList>
    </citation>
    <scope>NUCLEOTIDE SEQUENCE</scope>
</reference>
<dbReference type="PROSITE" id="PS00627">
    <property type="entry name" value="GHMP_KINASES_ATP"/>
    <property type="match status" value="1"/>
</dbReference>
<dbReference type="PRINTS" id="PR00473">
    <property type="entry name" value="GALCTOKINASE"/>
</dbReference>
<dbReference type="VEuPathDB" id="CryptoDB:GNI_010430"/>
<dbReference type="eggNOG" id="KOG0631">
    <property type="taxonomic scope" value="Eukaryota"/>
</dbReference>
<gene>
    <name evidence="9" type="ORF">GNI_010430</name>
</gene>
<name>A0A023BD65_GRENI</name>
<comment type="caution">
    <text evidence="9">The sequence shown here is derived from an EMBL/GenBank/DDBJ whole genome shotgun (WGS) entry which is preliminary data.</text>
</comment>
<proteinExistence type="inferred from homology"/>
<dbReference type="SUPFAM" id="SSF55060">
    <property type="entry name" value="GHMP Kinase, C-terminal domain"/>
    <property type="match status" value="1"/>
</dbReference>
<dbReference type="PRINTS" id="PR00959">
    <property type="entry name" value="MEVGALKINASE"/>
</dbReference>
<dbReference type="PANTHER" id="PTHR10457:SF7">
    <property type="entry name" value="GALACTOKINASE-RELATED"/>
    <property type="match status" value="1"/>
</dbReference>
<evidence type="ECO:0000256" key="4">
    <source>
        <dbReference type="ARBA" id="ARBA00022777"/>
    </source>
</evidence>
<dbReference type="PANTHER" id="PTHR10457">
    <property type="entry name" value="MEVALONATE KINASE/GALACTOKINASE"/>
    <property type="match status" value="1"/>
</dbReference>
<evidence type="ECO:0000256" key="1">
    <source>
        <dbReference type="ARBA" id="ARBA00006566"/>
    </source>
</evidence>
<dbReference type="InterPro" id="IPR000705">
    <property type="entry name" value="Galactokinase"/>
</dbReference>
<evidence type="ECO:0000313" key="10">
    <source>
        <dbReference type="Proteomes" id="UP000019763"/>
    </source>
</evidence>
<keyword evidence="4" id="KW-0418">Kinase</keyword>
<dbReference type="GeneID" id="22910630"/>
<dbReference type="EMBL" id="AFNH02000079">
    <property type="protein sequence ID" value="EZG86316.1"/>
    <property type="molecule type" value="Genomic_DNA"/>
</dbReference>
<feature type="domain" description="GHMP kinase N-terminal" evidence="6">
    <location>
        <begin position="139"/>
        <end position="196"/>
    </location>
</feature>
<evidence type="ECO:0000256" key="2">
    <source>
        <dbReference type="ARBA" id="ARBA00022679"/>
    </source>
</evidence>
<dbReference type="InterPro" id="IPR006206">
    <property type="entry name" value="Mevalonate/galactokinase"/>
</dbReference>
<organism evidence="9 10">
    <name type="scientific">Gregarina niphandrodes</name>
    <name type="common">Septate eugregarine</name>
    <dbReference type="NCBI Taxonomy" id="110365"/>
    <lineage>
        <taxon>Eukaryota</taxon>
        <taxon>Sar</taxon>
        <taxon>Alveolata</taxon>
        <taxon>Apicomplexa</taxon>
        <taxon>Conoidasida</taxon>
        <taxon>Gregarinasina</taxon>
        <taxon>Eugregarinorida</taxon>
        <taxon>Gregarinidae</taxon>
        <taxon>Gregarina</taxon>
    </lineage>
</organism>
<dbReference type="GO" id="GO:0005829">
    <property type="term" value="C:cytosol"/>
    <property type="evidence" value="ECO:0007669"/>
    <property type="project" value="TreeGrafter"/>
</dbReference>
<dbReference type="SUPFAM" id="SSF54211">
    <property type="entry name" value="Ribosomal protein S5 domain 2-like"/>
    <property type="match status" value="1"/>
</dbReference>
<evidence type="ECO:0000256" key="5">
    <source>
        <dbReference type="ARBA" id="ARBA00022840"/>
    </source>
</evidence>
<dbReference type="GO" id="GO:0005524">
    <property type="term" value="F:ATP binding"/>
    <property type="evidence" value="ECO:0007669"/>
    <property type="project" value="UniProtKB-KW"/>
</dbReference>
<evidence type="ECO:0000259" key="8">
    <source>
        <dbReference type="Pfam" id="PF10509"/>
    </source>
</evidence>
<dbReference type="InterPro" id="IPR014721">
    <property type="entry name" value="Ribsml_uS5_D2-typ_fold_subgr"/>
</dbReference>
<dbReference type="Pfam" id="PF10509">
    <property type="entry name" value="GalKase_gal_bdg"/>
    <property type="match status" value="1"/>
</dbReference>
<dbReference type="Proteomes" id="UP000019763">
    <property type="component" value="Unassembled WGS sequence"/>
</dbReference>
<dbReference type="OMA" id="GFHDTYF"/>
<accession>A0A023BD65</accession>
<evidence type="ECO:0000313" key="9">
    <source>
        <dbReference type="EMBL" id="EZG86316.1"/>
    </source>
</evidence>
<dbReference type="InterPro" id="IPR006203">
    <property type="entry name" value="GHMP_knse_ATP-bd_CS"/>
</dbReference>
<comment type="similarity">
    <text evidence="1">Belongs to the GHMP kinase family. GalK subfamily.</text>
</comment>
<evidence type="ECO:0000259" key="6">
    <source>
        <dbReference type="Pfam" id="PF00288"/>
    </source>
</evidence>
<dbReference type="GO" id="GO:0004335">
    <property type="term" value="F:galactokinase activity"/>
    <property type="evidence" value="ECO:0007669"/>
    <property type="project" value="UniProtKB-EC"/>
</dbReference>